<evidence type="ECO:0000313" key="9">
    <source>
        <dbReference type="Proteomes" id="UP000243799"/>
    </source>
</evidence>
<accession>A0A1I1CES7</accession>
<feature type="transmembrane region" description="Helical" evidence="6">
    <location>
        <begin position="300"/>
        <end position="323"/>
    </location>
</feature>
<feature type="transmembrane region" description="Helical" evidence="6">
    <location>
        <begin position="364"/>
        <end position="383"/>
    </location>
</feature>
<dbReference type="InterPro" id="IPR020846">
    <property type="entry name" value="MFS_dom"/>
</dbReference>
<name>A0A1I1CES7_9PSEU</name>
<feature type="transmembrane region" description="Helical" evidence="6">
    <location>
        <begin position="128"/>
        <end position="154"/>
    </location>
</feature>
<dbReference type="Proteomes" id="UP000243799">
    <property type="component" value="Unassembled WGS sequence"/>
</dbReference>
<reference evidence="9" key="1">
    <citation type="submission" date="2016-10" db="EMBL/GenBank/DDBJ databases">
        <authorList>
            <person name="Varghese N."/>
            <person name="Submissions S."/>
        </authorList>
    </citation>
    <scope>NUCLEOTIDE SEQUENCE [LARGE SCALE GENOMIC DNA]</scope>
    <source>
        <strain evidence="9">CGMCC 4.3568</strain>
    </source>
</reference>
<dbReference type="InterPro" id="IPR036259">
    <property type="entry name" value="MFS_trans_sf"/>
</dbReference>
<feature type="transmembrane region" description="Helical" evidence="6">
    <location>
        <begin position="93"/>
        <end position="116"/>
    </location>
</feature>
<keyword evidence="5 6" id="KW-0472">Membrane</keyword>
<dbReference type="GO" id="GO:0005886">
    <property type="term" value="C:plasma membrane"/>
    <property type="evidence" value="ECO:0007669"/>
    <property type="project" value="UniProtKB-SubCell"/>
</dbReference>
<feature type="transmembrane region" description="Helical" evidence="6">
    <location>
        <begin position="199"/>
        <end position="229"/>
    </location>
</feature>
<dbReference type="GO" id="GO:0022857">
    <property type="term" value="F:transmembrane transporter activity"/>
    <property type="evidence" value="ECO:0007669"/>
    <property type="project" value="InterPro"/>
</dbReference>
<dbReference type="PROSITE" id="PS50850">
    <property type="entry name" value="MFS"/>
    <property type="match status" value="1"/>
</dbReference>
<proteinExistence type="predicted"/>
<keyword evidence="2" id="KW-1003">Cell membrane</keyword>
<feature type="transmembrane region" description="Helical" evidence="6">
    <location>
        <begin position="276"/>
        <end position="294"/>
    </location>
</feature>
<dbReference type="SUPFAM" id="SSF103473">
    <property type="entry name" value="MFS general substrate transporter"/>
    <property type="match status" value="1"/>
</dbReference>
<feature type="transmembrane region" description="Helical" evidence="6">
    <location>
        <begin position="160"/>
        <end position="178"/>
    </location>
</feature>
<dbReference type="Pfam" id="PF07690">
    <property type="entry name" value="MFS_1"/>
    <property type="match status" value="1"/>
</dbReference>
<evidence type="ECO:0000313" key="8">
    <source>
        <dbReference type="EMBL" id="SFB58963.1"/>
    </source>
</evidence>
<dbReference type="InterPro" id="IPR011701">
    <property type="entry name" value="MFS"/>
</dbReference>
<feature type="transmembrane region" description="Helical" evidence="6">
    <location>
        <begin position="69"/>
        <end position="87"/>
    </location>
</feature>
<evidence type="ECO:0000256" key="2">
    <source>
        <dbReference type="ARBA" id="ARBA00022475"/>
    </source>
</evidence>
<sequence>MTAELWPVLLASAVGLVPFTVFSTFLVPIAEGAGTSVAAMGSLRGLGGLAALVVGTALAPLIDRLPREWTAAGGLILLGASSVLGAVGDIAALAAFCLLIGAATAVLNPALGAAAADHYGSGPAAGRAATLVTATQSLTAMLAAPVLAVPALLWGWEGDLLAVGAVSVLLAVILLRGRHRGHAETGERSRLGYLASFRALAAVRGALALVLVAALRTAAFMGYLAYLAAFYDERFALEPGVFALVWTLSGAAFFVGNLLVGRLINAAGSGTRVERVLVIGLAVALAAMAGFYFAPALPVALALTAALGLSHATVAACVVSLLVRRCGVLRGSALSVNAAGMSLGVFAGAGLGGLGLGLGGYPGAAAVFAGLTLVALVAALTVLRPQTIAATGS</sequence>
<evidence type="ECO:0000256" key="4">
    <source>
        <dbReference type="ARBA" id="ARBA00022989"/>
    </source>
</evidence>
<dbReference type="PANTHER" id="PTHR43124">
    <property type="entry name" value="PURINE EFFLUX PUMP PBUE"/>
    <property type="match status" value="1"/>
</dbReference>
<keyword evidence="4 6" id="KW-1133">Transmembrane helix</keyword>
<dbReference type="Gene3D" id="1.20.1250.20">
    <property type="entry name" value="MFS general substrate transporter like domains"/>
    <property type="match status" value="2"/>
</dbReference>
<evidence type="ECO:0000256" key="3">
    <source>
        <dbReference type="ARBA" id="ARBA00022692"/>
    </source>
</evidence>
<dbReference type="PANTHER" id="PTHR43124:SF3">
    <property type="entry name" value="CHLORAMPHENICOL EFFLUX PUMP RV0191"/>
    <property type="match status" value="1"/>
</dbReference>
<feature type="domain" description="Major facilitator superfamily (MFS) profile" evidence="7">
    <location>
        <begin position="206"/>
        <end position="393"/>
    </location>
</feature>
<feature type="transmembrane region" description="Helical" evidence="6">
    <location>
        <begin position="335"/>
        <end position="358"/>
    </location>
</feature>
<keyword evidence="3 6" id="KW-0812">Transmembrane</keyword>
<keyword evidence="9" id="KW-1185">Reference proteome</keyword>
<dbReference type="EMBL" id="FOKG01000023">
    <property type="protein sequence ID" value="SFB58963.1"/>
    <property type="molecule type" value="Genomic_DNA"/>
</dbReference>
<protein>
    <submittedName>
        <fullName evidence="8">Predicted arabinose efflux permease, MFS family</fullName>
    </submittedName>
</protein>
<comment type="subcellular location">
    <subcellularLocation>
        <location evidence="1">Cell membrane</location>
        <topology evidence="1">Multi-pass membrane protein</topology>
    </subcellularLocation>
</comment>
<gene>
    <name evidence="8" type="ORF">SAMN05216266_12314</name>
</gene>
<dbReference type="InterPro" id="IPR050189">
    <property type="entry name" value="MFS_Efflux_Transporters"/>
</dbReference>
<evidence type="ECO:0000256" key="1">
    <source>
        <dbReference type="ARBA" id="ARBA00004651"/>
    </source>
</evidence>
<dbReference type="STRING" id="490629.SAMN05216266_12314"/>
<organism evidence="8 9">
    <name type="scientific">Amycolatopsis marina</name>
    <dbReference type="NCBI Taxonomy" id="490629"/>
    <lineage>
        <taxon>Bacteria</taxon>
        <taxon>Bacillati</taxon>
        <taxon>Actinomycetota</taxon>
        <taxon>Actinomycetes</taxon>
        <taxon>Pseudonocardiales</taxon>
        <taxon>Pseudonocardiaceae</taxon>
        <taxon>Amycolatopsis</taxon>
    </lineage>
</organism>
<evidence type="ECO:0000256" key="5">
    <source>
        <dbReference type="ARBA" id="ARBA00023136"/>
    </source>
</evidence>
<dbReference type="AlphaFoldDB" id="A0A1I1CES7"/>
<feature type="transmembrane region" description="Helical" evidence="6">
    <location>
        <begin position="42"/>
        <end position="62"/>
    </location>
</feature>
<dbReference type="OrthoDB" id="4571815at2"/>
<evidence type="ECO:0000256" key="6">
    <source>
        <dbReference type="SAM" id="Phobius"/>
    </source>
</evidence>
<evidence type="ECO:0000259" key="7">
    <source>
        <dbReference type="PROSITE" id="PS50850"/>
    </source>
</evidence>
<feature type="transmembrane region" description="Helical" evidence="6">
    <location>
        <begin position="241"/>
        <end position="264"/>
    </location>
</feature>